<protein>
    <submittedName>
        <fullName evidence="3">Uncharacterized protein</fullName>
    </submittedName>
</protein>
<name>A0A553ZAG5_9ACTN</name>
<dbReference type="Proteomes" id="UP000320888">
    <property type="component" value="Unassembled WGS sequence"/>
</dbReference>
<dbReference type="EMBL" id="VKLS01000207">
    <property type="protein sequence ID" value="TSB38438.1"/>
    <property type="molecule type" value="Genomic_DNA"/>
</dbReference>
<evidence type="ECO:0000256" key="2">
    <source>
        <dbReference type="SAM" id="MobiDB-lite"/>
    </source>
</evidence>
<keyword evidence="1" id="KW-0175">Coiled coil</keyword>
<dbReference type="AlphaFoldDB" id="A0A553ZAG5"/>
<gene>
    <name evidence="3" type="ORF">FNZ23_17130</name>
</gene>
<accession>A0A553ZAG5</accession>
<sequence>MKSHRALAVLSELRSLAAHDRRKRAAARERLVQAEAEMAAARAEFDSADARAEVSGRVVAGAESLVLQAAGGQAKQQPEGTRTTTAASQVRRPTIAREVLDFLRLRGSATQAEIIQHAEETRPDIMRSSLRRQLGRMVSENILTLTDGVYAKASAPSDGGS</sequence>
<proteinExistence type="predicted"/>
<organism evidence="3 4">
    <name type="scientific">Streptomyces benahoarensis</name>
    <dbReference type="NCBI Taxonomy" id="2595054"/>
    <lineage>
        <taxon>Bacteria</taxon>
        <taxon>Bacillati</taxon>
        <taxon>Actinomycetota</taxon>
        <taxon>Actinomycetes</taxon>
        <taxon>Kitasatosporales</taxon>
        <taxon>Streptomycetaceae</taxon>
        <taxon>Streptomyces</taxon>
    </lineage>
</organism>
<feature type="region of interest" description="Disordered" evidence="2">
    <location>
        <begin position="69"/>
        <end position="91"/>
    </location>
</feature>
<evidence type="ECO:0000313" key="4">
    <source>
        <dbReference type="Proteomes" id="UP000320888"/>
    </source>
</evidence>
<keyword evidence="4" id="KW-1185">Reference proteome</keyword>
<reference evidence="3 4" key="1">
    <citation type="submission" date="2019-07" db="EMBL/GenBank/DDBJ databases">
        <title>Draft genome for Streptomyces benahoarensis MZ03-48.</title>
        <authorList>
            <person name="Gonzalez-Pimentel J.L."/>
        </authorList>
    </citation>
    <scope>NUCLEOTIDE SEQUENCE [LARGE SCALE GENOMIC DNA]</scope>
    <source>
        <strain evidence="3 4">MZ03-48</strain>
    </source>
</reference>
<evidence type="ECO:0000313" key="3">
    <source>
        <dbReference type="EMBL" id="TSB38438.1"/>
    </source>
</evidence>
<comment type="caution">
    <text evidence="3">The sequence shown here is derived from an EMBL/GenBank/DDBJ whole genome shotgun (WGS) entry which is preliminary data.</text>
</comment>
<feature type="compositionally biased region" description="Polar residues" evidence="2">
    <location>
        <begin position="74"/>
        <end position="88"/>
    </location>
</feature>
<dbReference type="RefSeq" id="WP_143943037.1">
    <property type="nucleotide sequence ID" value="NZ_VKLS01000207.1"/>
</dbReference>
<feature type="coiled-coil region" evidence="1">
    <location>
        <begin position="17"/>
        <end position="51"/>
    </location>
</feature>
<evidence type="ECO:0000256" key="1">
    <source>
        <dbReference type="SAM" id="Coils"/>
    </source>
</evidence>